<feature type="region of interest" description="Disordered" evidence="1">
    <location>
        <begin position="1"/>
        <end position="41"/>
    </location>
</feature>
<accession>A0AA38X4L8</accession>
<reference evidence="2" key="1">
    <citation type="submission" date="2022-10" db="EMBL/GenBank/DDBJ databases">
        <title>Culturing micro-colonial fungi from biological soil crusts in the Mojave desert and describing Neophaeococcomyces mojavensis, and introducing the new genera and species Taxawa tesnikishii.</title>
        <authorList>
            <person name="Kurbessoian T."/>
            <person name="Stajich J.E."/>
        </authorList>
    </citation>
    <scope>NUCLEOTIDE SEQUENCE</scope>
    <source>
        <strain evidence="2">TK_41</strain>
    </source>
</reference>
<sequence length="443" mass="49847">MPRVRQLRSPTGNEAMIKDSPDQSSLTRFPGAGQDSSKTTSNLVKRARLAVEEEASETTSILGKRDRRTAKLKDLLVHLNGKFFEVRPVIVNTVTTESFLIACEKAPTIPELLEAVQDVFPAIAITRIFNSNILPQKVLLMQETNSTNSHRRWDTIFSNNTLGYQRYLHRNLVNRQPQRPLKVEIHLVGDGITGDYNNIQLEQMLKNAGEGLETTINVPTYRQVAHLRIDKRNKYHWNAVPLEWIDTEELEACIEKEAPLFRRAPNTNTWMPNSKPKYPKKRKNGFFADKKAKKRRNREAREANANQGMASVQDREVDVFSEGKDDLEDEAKQVAERPRLAKGKESRASDSNNKDHVVDGAQQVKMDDEDSSLDREEEAAAGAKQGANDGNKDAVSGISFDEVAEAITGIAVKHDDDNEHAHVEDEMKELALRGKSSEEISGK</sequence>
<organism evidence="2 3">
    <name type="scientific">Cladophialophora chaetospira</name>
    <dbReference type="NCBI Taxonomy" id="386627"/>
    <lineage>
        <taxon>Eukaryota</taxon>
        <taxon>Fungi</taxon>
        <taxon>Dikarya</taxon>
        <taxon>Ascomycota</taxon>
        <taxon>Pezizomycotina</taxon>
        <taxon>Eurotiomycetes</taxon>
        <taxon>Chaetothyriomycetidae</taxon>
        <taxon>Chaetothyriales</taxon>
        <taxon>Herpotrichiellaceae</taxon>
        <taxon>Cladophialophora</taxon>
    </lineage>
</organism>
<evidence type="ECO:0000256" key="1">
    <source>
        <dbReference type="SAM" id="MobiDB-lite"/>
    </source>
</evidence>
<keyword evidence="3" id="KW-1185">Reference proteome</keyword>
<feature type="region of interest" description="Disordered" evidence="1">
    <location>
        <begin position="264"/>
        <end position="396"/>
    </location>
</feature>
<feature type="compositionally biased region" description="Basic and acidic residues" evidence="1">
    <location>
        <begin position="313"/>
        <end position="358"/>
    </location>
</feature>
<evidence type="ECO:0000313" key="2">
    <source>
        <dbReference type="EMBL" id="KAJ9606708.1"/>
    </source>
</evidence>
<dbReference type="Proteomes" id="UP001172673">
    <property type="component" value="Unassembled WGS sequence"/>
</dbReference>
<dbReference type="AlphaFoldDB" id="A0AA38X4L8"/>
<evidence type="ECO:0000313" key="3">
    <source>
        <dbReference type="Proteomes" id="UP001172673"/>
    </source>
</evidence>
<gene>
    <name evidence="2" type="ORF">H2200_008716</name>
</gene>
<dbReference type="EMBL" id="JAPDRK010000013">
    <property type="protein sequence ID" value="KAJ9606708.1"/>
    <property type="molecule type" value="Genomic_DNA"/>
</dbReference>
<feature type="compositionally biased region" description="Acidic residues" evidence="1">
    <location>
        <begin position="367"/>
        <end position="379"/>
    </location>
</feature>
<name>A0AA38X4L8_9EURO</name>
<proteinExistence type="predicted"/>
<comment type="caution">
    <text evidence="2">The sequence shown here is derived from an EMBL/GenBank/DDBJ whole genome shotgun (WGS) entry which is preliminary data.</text>
</comment>
<protein>
    <submittedName>
        <fullName evidence="2">Uncharacterized protein</fullName>
    </submittedName>
</protein>